<feature type="region of interest" description="Disordered" evidence="1">
    <location>
        <begin position="38"/>
        <end position="62"/>
    </location>
</feature>
<name>A0AAJ0QT32_ACIBA</name>
<dbReference type="EMBL" id="LRDT01000068">
    <property type="protein sequence ID" value="KZA10073.1"/>
    <property type="molecule type" value="Genomic_DNA"/>
</dbReference>
<proteinExistence type="predicted"/>
<dbReference type="Proteomes" id="UP000076296">
    <property type="component" value="Unassembled WGS sequence"/>
</dbReference>
<evidence type="ECO:0000256" key="1">
    <source>
        <dbReference type="SAM" id="MobiDB-lite"/>
    </source>
</evidence>
<comment type="caution">
    <text evidence="2">The sequence shown here is derived from an EMBL/GenBank/DDBJ whole genome shotgun (WGS) entry which is preliminary data.</text>
</comment>
<gene>
    <name evidence="2" type="ORF">LV35_04131</name>
</gene>
<evidence type="ECO:0000313" key="3">
    <source>
        <dbReference type="Proteomes" id="UP000076296"/>
    </source>
</evidence>
<sequence>MSLKSGIVNSLKNGVLPPNHRELIRVVERKGVDRLELIDPARTGRPPPVLPQRKGTQGSNEL</sequence>
<dbReference type="AlphaFoldDB" id="A0AAJ0QT32"/>
<protein>
    <submittedName>
        <fullName evidence="2">Uncharacterized protein</fullName>
    </submittedName>
</protein>
<evidence type="ECO:0000313" key="2">
    <source>
        <dbReference type="EMBL" id="KZA10073.1"/>
    </source>
</evidence>
<reference evidence="2 3" key="1">
    <citation type="submission" date="2016-01" db="EMBL/GenBank/DDBJ databases">
        <title>Draft sequences of Acinetobacter baumannii isolates from wounded military personnel.</title>
        <authorList>
            <person name="Arivett B.A."/>
            <person name="Fiester S.E."/>
            <person name="Ream D.C."/>
            <person name="Actis L.A."/>
        </authorList>
    </citation>
    <scope>NUCLEOTIDE SEQUENCE [LARGE SCALE GENOMIC DNA]</scope>
    <source>
        <strain evidence="2 3">AB2828</strain>
    </source>
</reference>
<organism evidence="2 3">
    <name type="scientific">Acinetobacter baumannii</name>
    <dbReference type="NCBI Taxonomy" id="470"/>
    <lineage>
        <taxon>Bacteria</taxon>
        <taxon>Pseudomonadati</taxon>
        <taxon>Pseudomonadota</taxon>
        <taxon>Gammaproteobacteria</taxon>
        <taxon>Moraxellales</taxon>
        <taxon>Moraxellaceae</taxon>
        <taxon>Acinetobacter</taxon>
        <taxon>Acinetobacter calcoaceticus/baumannii complex</taxon>
    </lineage>
</organism>
<accession>A0AAJ0QT32</accession>